<dbReference type="EMBL" id="JACGCM010000427">
    <property type="protein sequence ID" value="KAF6172527.1"/>
    <property type="molecule type" value="Genomic_DNA"/>
</dbReference>
<gene>
    <name evidence="1" type="ORF">GIB67_007040</name>
</gene>
<accession>A0A7J7NZC5</accession>
<proteinExistence type="predicted"/>
<protein>
    <submittedName>
        <fullName evidence="1">Uncharacterized protein</fullName>
    </submittedName>
</protein>
<comment type="caution">
    <text evidence="1">The sequence shown here is derived from an EMBL/GenBank/DDBJ whole genome shotgun (WGS) entry which is preliminary data.</text>
</comment>
<name>A0A7J7NZC5_9MAGN</name>
<evidence type="ECO:0000313" key="1">
    <source>
        <dbReference type="EMBL" id="KAF6172527.1"/>
    </source>
</evidence>
<keyword evidence="2" id="KW-1185">Reference proteome</keyword>
<dbReference type="Proteomes" id="UP000541444">
    <property type="component" value="Unassembled WGS sequence"/>
</dbReference>
<evidence type="ECO:0000313" key="2">
    <source>
        <dbReference type="Proteomes" id="UP000541444"/>
    </source>
</evidence>
<organism evidence="1 2">
    <name type="scientific">Kingdonia uniflora</name>
    <dbReference type="NCBI Taxonomy" id="39325"/>
    <lineage>
        <taxon>Eukaryota</taxon>
        <taxon>Viridiplantae</taxon>
        <taxon>Streptophyta</taxon>
        <taxon>Embryophyta</taxon>
        <taxon>Tracheophyta</taxon>
        <taxon>Spermatophyta</taxon>
        <taxon>Magnoliopsida</taxon>
        <taxon>Ranunculales</taxon>
        <taxon>Circaeasteraceae</taxon>
        <taxon>Kingdonia</taxon>
    </lineage>
</organism>
<reference evidence="1 2" key="1">
    <citation type="journal article" date="2020" name="IScience">
        <title>Genome Sequencing of the Endangered Kingdonia uniflora (Circaeasteraceae, Ranunculales) Reveals Potential Mechanisms of Evolutionary Specialization.</title>
        <authorList>
            <person name="Sun Y."/>
            <person name="Deng T."/>
            <person name="Zhang A."/>
            <person name="Moore M.J."/>
            <person name="Landis J.B."/>
            <person name="Lin N."/>
            <person name="Zhang H."/>
            <person name="Zhang X."/>
            <person name="Huang J."/>
            <person name="Zhang X."/>
            <person name="Sun H."/>
            <person name="Wang H."/>
        </authorList>
    </citation>
    <scope>NUCLEOTIDE SEQUENCE [LARGE SCALE GENOMIC DNA]</scope>
    <source>
        <strain evidence="1">TB1705</strain>
        <tissue evidence="1">Leaf</tissue>
    </source>
</reference>
<dbReference type="AlphaFoldDB" id="A0A7J7NZC5"/>
<sequence>MILQLIIGNGMILNSGGMGRDIVSMIEENLNSDVKINVPEFDGKFDGDGFIDWLNMVDKMLAFKKYTGQRAVTLVETKETKLTGYIVLTNQTTYELVRRRRIPYLRGIPERIYPFSKGICTNLYNFCCARTSIYNLEPLPTTQELEIKSRPYTCLDIVSCRCC</sequence>
<dbReference type="OrthoDB" id="9909019at2759"/>